<keyword evidence="1" id="KW-0732">Signal</keyword>
<organism evidence="2 3">
    <name type="scientific">Asbolus verrucosus</name>
    <name type="common">Desert ironclad beetle</name>
    <dbReference type="NCBI Taxonomy" id="1661398"/>
    <lineage>
        <taxon>Eukaryota</taxon>
        <taxon>Metazoa</taxon>
        <taxon>Ecdysozoa</taxon>
        <taxon>Arthropoda</taxon>
        <taxon>Hexapoda</taxon>
        <taxon>Insecta</taxon>
        <taxon>Pterygota</taxon>
        <taxon>Neoptera</taxon>
        <taxon>Endopterygota</taxon>
        <taxon>Coleoptera</taxon>
        <taxon>Polyphaga</taxon>
        <taxon>Cucujiformia</taxon>
        <taxon>Tenebrionidae</taxon>
        <taxon>Pimeliinae</taxon>
        <taxon>Asbolus</taxon>
    </lineage>
</organism>
<dbReference type="SUPFAM" id="SSF52058">
    <property type="entry name" value="L domain-like"/>
    <property type="match status" value="1"/>
</dbReference>
<dbReference type="AlphaFoldDB" id="A0A482WC46"/>
<protein>
    <submittedName>
        <fullName evidence="2">Protein phosphatase 1 regulatory subunit SDS22</fullName>
    </submittedName>
</protein>
<evidence type="ECO:0000313" key="2">
    <source>
        <dbReference type="EMBL" id="RZC42812.1"/>
    </source>
</evidence>
<reference evidence="2 3" key="1">
    <citation type="submission" date="2017-03" db="EMBL/GenBank/DDBJ databases">
        <title>Genome of the blue death feigning beetle - Asbolus verrucosus.</title>
        <authorList>
            <person name="Rider S.D."/>
        </authorList>
    </citation>
    <scope>NUCLEOTIDE SEQUENCE [LARGE SCALE GENOMIC DNA]</scope>
    <source>
        <strain evidence="2">Butters</strain>
        <tissue evidence="2">Head and leg muscle</tissue>
    </source>
</reference>
<accession>A0A482WC46</accession>
<dbReference type="OrthoDB" id="694479at2759"/>
<dbReference type="InterPro" id="IPR001611">
    <property type="entry name" value="Leu-rich_rpt"/>
</dbReference>
<dbReference type="PANTHER" id="PTHR24373:SF393">
    <property type="entry name" value="PROTEIN SLIT-LIKE PROTEIN"/>
    <property type="match status" value="1"/>
</dbReference>
<dbReference type="Pfam" id="PF13855">
    <property type="entry name" value="LRR_8"/>
    <property type="match status" value="1"/>
</dbReference>
<dbReference type="PANTHER" id="PTHR24373">
    <property type="entry name" value="SLIT RELATED LEUCINE-RICH REPEAT NEURONAL PROTEIN"/>
    <property type="match status" value="1"/>
</dbReference>
<dbReference type="PROSITE" id="PS51450">
    <property type="entry name" value="LRR"/>
    <property type="match status" value="1"/>
</dbReference>
<evidence type="ECO:0000256" key="1">
    <source>
        <dbReference type="ARBA" id="ARBA00022729"/>
    </source>
</evidence>
<proteinExistence type="predicted"/>
<feature type="non-terminal residue" evidence="2">
    <location>
        <position position="211"/>
    </location>
</feature>
<dbReference type="InterPro" id="IPR032675">
    <property type="entry name" value="LRR_dom_sf"/>
</dbReference>
<dbReference type="InterPro" id="IPR050328">
    <property type="entry name" value="Dev_Immune_Receptor"/>
</dbReference>
<dbReference type="Proteomes" id="UP000292052">
    <property type="component" value="Unassembled WGS sequence"/>
</dbReference>
<dbReference type="Gene3D" id="3.80.10.10">
    <property type="entry name" value="Ribonuclease Inhibitor"/>
    <property type="match status" value="1"/>
</dbReference>
<keyword evidence="3" id="KW-1185">Reference proteome</keyword>
<sequence length="211" mass="24245">MKSANCYDRKITQFPQCLPEDVEIIDLSFNRIRKLKKDDLSRYSDIKILYLNDNAIISIDEEIFEGMDDLTTLDLSLNSISKLPAMVFQLPSLKSLYLGQNLNMNIVEVVESAKPVTSPLIQLDISYVMSEEANQLPEFGILPFLTKYVIAENKLKNVTTKQFAGLCSLDKLNTTNVSIEFADPCDCWQINKWLKKRKVQFTLFECEIDRN</sequence>
<dbReference type="EMBL" id="QDEB01004708">
    <property type="protein sequence ID" value="RZC42812.1"/>
    <property type="molecule type" value="Genomic_DNA"/>
</dbReference>
<name>A0A482WC46_ASBVE</name>
<evidence type="ECO:0000313" key="3">
    <source>
        <dbReference type="Proteomes" id="UP000292052"/>
    </source>
</evidence>
<comment type="caution">
    <text evidence="2">The sequence shown here is derived from an EMBL/GenBank/DDBJ whole genome shotgun (WGS) entry which is preliminary data.</text>
</comment>
<gene>
    <name evidence="2" type="ORF">BDFB_000688</name>
</gene>
<dbReference type="STRING" id="1661398.A0A482WC46"/>